<evidence type="ECO:0000313" key="4">
    <source>
        <dbReference type="EMBL" id="BAN48628.1"/>
    </source>
</evidence>
<evidence type="ECO:0000256" key="1">
    <source>
        <dbReference type="SAM" id="MobiDB-lite"/>
    </source>
</evidence>
<dbReference type="KEGG" id="pre:PCA10_28720"/>
<dbReference type="Proteomes" id="UP000015503">
    <property type="component" value="Chromosome"/>
</dbReference>
<dbReference type="EMBL" id="AP013068">
    <property type="protein sequence ID" value="BAN48628.1"/>
    <property type="molecule type" value="Genomic_DNA"/>
</dbReference>
<accession>S6AVV0</accession>
<dbReference type="EMBL" id="AP013068">
    <property type="protein sequence ID" value="BAN48616.1"/>
    <property type="molecule type" value="Genomic_DNA"/>
</dbReference>
<name>S6AVV0_METRE</name>
<proteinExistence type="predicted"/>
<dbReference type="AlphaFoldDB" id="S6AVV0"/>
<sequence length="60" mass="6433">MIAAIVDLIVVLILGVLAIHALGVWARSPAAPRSPKYPAAGNLPRQHIPGQFRPITSKRI</sequence>
<dbReference type="STRING" id="1245471.PCA10_28720"/>
<evidence type="ECO:0000313" key="3">
    <source>
        <dbReference type="EMBL" id="BAN48616.1"/>
    </source>
</evidence>
<dbReference type="KEGG" id="pre:PCA10_28960"/>
<evidence type="ECO:0000313" key="5">
    <source>
        <dbReference type="Proteomes" id="UP000015503"/>
    </source>
</evidence>
<dbReference type="EMBL" id="AP013068">
    <property type="protein sequence ID" value="BAN48604.1"/>
    <property type="molecule type" value="Genomic_DNA"/>
</dbReference>
<gene>
    <name evidence="2" type="ORF">PCA10_28720</name>
    <name evidence="3" type="ORF">PCA10_28840</name>
    <name evidence="4" type="ORF">PCA10_28960</name>
</gene>
<dbReference type="KEGG" id="pre:PCA10_28840"/>
<protein>
    <submittedName>
        <fullName evidence="3">Uncharacterized protein</fullName>
    </submittedName>
</protein>
<keyword evidence="5" id="KW-1185">Reference proteome</keyword>
<reference evidence="3 5" key="1">
    <citation type="journal article" date="2013" name="Genome Announc.">
        <title>Complete Genome Sequence of the Carbazole Degrader Pseudomonas resinovorans Strain CA10 (NBRC 106553).</title>
        <authorList>
            <person name="Shintani M."/>
            <person name="Hosoyama A."/>
            <person name="Ohji S."/>
            <person name="Tsuchikane K."/>
            <person name="Takarada H."/>
            <person name="Yamazoe A."/>
            <person name="Fujita N."/>
            <person name="Nojiri H."/>
        </authorList>
    </citation>
    <scope>NUCLEOTIDE SEQUENCE [LARGE SCALE GENOMIC DNA]</scope>
    <source>
        <strain evidence="3 5">NBRC 106553</strain>
    </source>
</reference>
<organism evidence="3 5">
    <name type="scientific">Metapseudomonas resinovorans NBRC 106553</name>
    <dbReference type="NCBI Taxonomy" id="1245471"/>
    <lineage>
        <taxon>Bacteria</taxon>
        <taxon>Pseudomonadati</taxon>
        <taxon>Pseudomonadota</taxon>
        <taxon>Gammaproteobacteria</taxon>
        <taxon>Pseudomonadales</taxon>
        <taxon>Pseudomonadaceae</taxon>
        <taxon>Metapseudomonas</taxon>
    </lineage>
</organism>
<evidence type="ECO:0000313" key="2">
    <source>
        <dbReference type="EMBL" id="BAN48604.1"/>
    </source>
</evidence>
<feature type="region of interest" description="Disordered" evidence="1">
    <location>
        <begin position="29"/>
        <end position="60"/>
    </location>
</feature>
<dbReference type="HOGENOM" id="CLU_2938259_0_0_6"/>